<comment type="function">
    <text evidence="9">Catalyzes an amino-pyrimidine hydrolysis reaction at the C5' of the pyrimidine moiety of thiamine compounds, a reaction that is part of a thiamine salvage pathway.</text>
</comment>
<dbReference type="EMBL" id="CP116341">
    <property type="protein sequence ID" value="WOV84160.1"/>
    <property type="molecule type" value="Genomic_DNA"/>
</dbReference>
<reference evidence="11 12" key="1">
    <citation type="submission" date="2023-01" db="EMBL/GenBank/DDBJ databases">
        <title>Sporosarcina sp. nov., isolated from Korean tranditional fermented seafood 'Jeotgal'.</title>
        <authorList>
            <person name="Yang A.-I."/>
        </authorList>
    </citation>
    <scope>NUCLEOTIDE SEQUENCE [LARGE SCALE GENOMIC DNA]</scope>
    <source>
        <strain evidence="11 12">B2O-1</strain>
    </source>
</reference>
<evidence type="ECO:0000256" key="8">
    <source>
        <dbReference type="ARBA" id="ARBA00048337"/>
    </source>
</evidence>
<evidence type="ECO:0000256" key="5">
    <source>
        <dbReference type="ARBA" id="ARBA00012684"/>
    </source>
</evidence>
<evidence type="ECO:0000256" key="1">
    <source>
        <dbReference type="ARBA" id="ARBA00001881"/>
    </source>
</evidence>
<dbReference type="PANTHER" id="PTHR43198:SF2">
    <property type="entry name" value="SI:CH1073-67J19.1-RELATED"/>
    <property type="match status" value="1"/>
</dbReference>
<comment type="catalytic activity">
    <reaction evidence="8 9">
        <text>thiamine + H2O = 5-(2-hydroxyethyl)-4-methylthiazole + 4-amino-5-hydroxymethyl-2-methylpyrimidine + H(+)</text>
        <dbReference type="Rhea" id="RHEA:17509"/>
        <dbReference type="ChEBI" id="CHEBI:15377"/>
        <dbReference type="ChEBI" id="CHEBI:15378"/>
        <dbReference type="ChEBI" id="CHEBI:16892"/>
        <dbReference type="ChEBI" id="CHEBI:17957"/>
        <dbReference type="ChEBI" id="CHEBI:18385"/>
        <dbReference type="EC" id="3.5.99.2"/>
    </reaction>
</comment>
<protein>
    <recommendedName>
        <fullName evidence="6 9">Aminopyrimidine aminohydrolase</fullName>
        <ecNumber evidence="5 9">3.5.99.2</ecNumber>
    </recommendedName>
</protein>
<comment type="catalytic activity">
    <reaction evidence="1 9">
        <text>4-amino-5-aminomethyl-2-methylpyrimidine + H2O = 4-amino-5-hydroxymethyl-2-methylpyrimidine + NH4(+)</text>
        <dbReference type="Rhea" id="RHEA:31799"/>
        <dbReference type="ChEBI" id="CHEBI:15377"/>
        <dbReference type="ChEBI" id="CHEBI:16892"/>
        <dbReference type="ChEBI" id="CHEBI:28938"/>
        <dbReference type="ChEBI" id="CHEBI:63416"/>
        <dbReference type="EC" id="3.5.99.2"/>
    </reaction>
</comment>
<feature type="domain" description="Thiaminase-2/PQQC" evidence="10">
    <location>
        <begin position="13"/>
        <end position="214"/>
    </location>
</feature>
<keyword evidence="9" id="KW-0378">Hydrolase</keyword>
<dbReference type="InterPro" id="IPR016084">
    <property type="entry name" value="Haem_Oase-like_multi-hlx"/>
</dbReference>
<keyword evidence="7 9" id="KW-0784">Thiamine biosynthesis</keyword>
<sequence length="229" mass="26496">MTFCEEVRKLCNESWEASFNHPFVQHLAAGTLPEDIFRFYVLQDSYYLKHFAKVHALAAVQAKDLPTTQRFAQHAEETCGAEISLHEGFFELLSVSDKDLSSFQAAPTAYAYTSHLYRTAMTGNLADTLAALLPCYWLYYEIGERLKNAEPNHPIYDKWIATYGSEWFEQATREQINRMNELADSVSAEHREELKAHFVKSSHYELQFWEMAWTKQQWETDGVTEVSVS</sequence>
<gene>
    <name evidence="11" type="primary">tenA</name>
    <name evidence="11" type="ORF">PGH26_15030</name>
</gene>
<dbReference type="Proteomes" id="UP001303532">
    <property type="component" value="Chromosome"/>
</dbReference>
<evidence type="ECO:0000256" key="2">
    <source>
        <dbReference type="ARBA" id="ARBA00004948"/>
    </source>
</evidence>
<evidence type="ECO:0000256" key="6">
    <source>
        <dbReference type="ARBA" id="ARBA00013647"/>
    </source>
</evidence>
<dbReference type="CDD" id="cd19364">
    <property type="entry name" value="TenA_C_BsTenA-like"/>
    <property type="match status" value="1"/>
</dbReference>
<evidence type="ECO:0000256" key="7">
    <source>
        <dbReference type="ARBA" id="ARBA00022977"/>
    </source>
</evidence>
<evidence type="ECO:0000313" key="11">
    <source>
        <dbReference type="EMBL" id="WOV84160.1"/>
    </source>
</evidence>
<evidence type="ECO:0000259" key="10">
    <source>
        <dbReference type="Pfam" id="PF03070"/>
    </source>
</evidence>
<organism evidence="11 12">
    <name type="scientific">Sporosarcina jeotgali</name>
    <dbReference type="NCBI Taxonomy" id="3020056"/>
    <lineage>
        <taxon>Bacteria</taxon>
        <taxon>Bacillati</taxon>
        <taxon>Bacillota</taxon>
        <taxon>Bacilli</taxon>
        <taxon>Bacillales</taxon>
        <taxon>Caryophanaceae</taxon>
        <taxon>Sporosarcina</taxon>
    </lineage>
</organism>
<dbReference type="InterPro" id="IPR027574">
    <property type="entry name" value="Thiaminase_II"/>
</dbReference>
<evidence type="ECO:0000256" key="9">
    <source>
        <dbReference type="RuleBase" id="RU363093"/>
    </source>
</evidence>
<proteinExistence type="inferred from homology"/>
<evidence type="ECO:0000256" key="3">
    <source>
        <dbReference type="ARBA" id="ARBA00010264"/>
    </source>
</evidence>
<keyword evidence="12" id="KW-1185">Reference proteome</keyword>
<dbReference type="SUPFAM" id="SSF48613">
    <property type="entry name" value="Heme oxygenase-like"/>
    <property type="match status" value="1"/>
</dbReference>
<accession>A0ABZ0KUP4</accession>
<comment type="subunit">
    <text evidence="4">Homotetramer.</text>
</comment>
<dbReference type="Pfam" id="PF03070">
    <property type="entry name" value="TENA_THI-4"/>
    <property type="match status" value="1"/>
</dbReference>
<dbReference type="EC" id="3.5.99.2" evidence="5 9"/>
<comment type="pathway">
    <text evidence="2 9">Cofactor biosynthesis; thiamine diphosphate biosynthesis.</text>
</comment>
<name>A0ABZ0KUP4_9BACL</name>
<dbReference type="InterPro" id="IPR004305">
    <property type="entry name" value="Thiaminase-2/PQQC"/>
</dbReference>
<evidence type="ECO:0000313" key="12">
    <source>
        <dbReference type="Proteomes" id="UP001303532"/>
    </source>
</evidence>
<dbReference type="RefSeq" id="WP_323691817.1">
    <property type="nucleotide sequence ID" value="NZ_CP116341.1"/>
</dbReference>
<dbReference type="Gene3D" id="1.20.910.10">
    <property type="entry name" value="Heme oxygenase-like"/>
    <property type="match status" value="1"/>
</dbReference>
<dbReference type="InterPro" id="IPR050967">
    <property type="entry name" value="Thiamine_Salvage_TenA"/>
</dbReference>
<dbReference type="PANTHER" id="PTHR43198">
    <property type="entry name" value="BIFUNCTIONAL TH2 PROTEIN"/>
    <property type="match status" value="1"/>
</dbReference>
<dbReference type="NCBIfam" id="TIGR04306">
    <property type="entry name" value="salvage_TenA"/>
    <property type="match status" value="1"/>
</dbReference>
<evidence type="ECO:0000256" key="4">
    <source>
        <dbReference type="ARBA" id="ARBA00011881"/>
    </source>
</evidence>
<comment type="similarity">
    <text evidence="3 9">Belongs to the TenA family.</text>
</comment>